<evidence type="ECO:0000256" key="3">
    <source>
        <dbReference type="ARBA" id="ARBA00023002"/>
    </source>
</evidence>
<dbReference type="InterPro" id="IPR000960">
    <property type="entry name" value="Flavin_mOase"/>
</dbReference>
<keyword evidence="4" id="KW-0472">Membrane</keyword>
<reference evidence="5 6" key="1">
    <citation type="submission" date="2022-01" db="EMBL/GenBank/DDBJ databases">
        <title>Whole genome-based taxonomy of the Shewanellaceae.</title>
        <authorList>
            <person name="Martin-Rodriguez A.J."/>
        </authorList>
    </citation>
    <scope>NUCLEOTIDE SEQUENCE [LARGE SCALE GENOMIC DNA]</scope>
    <source>
        <strain evidence="5 6">DSM 17177</strain>
    </source>
</reference>
<dbReference type="PRINTS" id="PR00370">
    <property type="entry name" value="FMOXYGENASE"/>
</dbReference>
<evidence type="ECO:0000256" key="2">
    <source>
        <dbReference type="ARBA" id="ARBA00022827"/>
    </source>
</evidence>
<keyword evidence="3" id="KW-0560">Oxidoreductase</keyword>
<protein>
    <submittedName>
        <fullName evidence="5">NAD(P)/FAD-dependent oxidoreductase</fullName>
    </submittedName>
</protein>
<sequence>MQVNKRTPSVAIIGAGMTGIMLAIKLCKMGIKKITIIEKKEQPGGTWRENTYPGVACDVPSHMYCYSFAPNPNWSHLFAPGKEILAYFNRVFIEYELAQYTRFNETVTQCIYKDSQWHITTNTEHNLTVDFLFSATGILHQPMLPNISGKEVFSGISMHSAQWDHEVSLTGKKIGVIGTGSSAAQLIPELIKQNNTQVTVFQRTPAWMLGIKNKPYNEQQKQHYRNHPLRTKIVNKILLYLCAKLTTALTKNSFIHKKIIQFFTHQSISYVKKTIQDKKLQKKLIPTYTLGCKRLVINATYYDALNKPNATLETQPIETVVHQGIRTQDGQIHKLDVIIYATGFNPFAYMHPMTLIGRNGVNIEDVWNKKIQAYRSLCIPNFPNFFLMLGPHSPIANYSMIEISEKQANWAINLIKSWQHHKLDIIEAKPEAMKVWCEMLNKKKHNTVWASGCQSWYLDKDGDPITWPDTWTNWVALMRQPNLKDFR</sequence>
<dbReference type="Pfam" id="PF00743">
    <property type="entry name" value="FMO-like"/>
    <property type="match status" value="1"/>
</dbReference>
<evidence type="ECO:0000256" key="1">
    <source>
        <dbReference type="ARBA" id="ARBA00022630"/>
    </source>
</evidence>
<dbReference type="SUPFAM" id="SSF51905">
    <property type="entry name" value="FAD/NAD(P)-binding domain"/>
    <property type="match status" value="1"/>
</dbReference>
<organism evidence="5 6">
    <name type="scientific">Shewanella surugensis</name>
    <dbReference type="NCBI Taxonomy" id="212020"/>
    <lineage>
        <taxon>Bacteria</taxon>
        <taxon>Pseudomonadati</taxon>
        <taxon>Pseudomonadota</taxon>
        <taxon>Gammaproteobacteria</taxon>
        <taxon>Alteromonadales</taxon>
        <taxon>Shewanellaceae</taxon>
        <taxon>Shewanella</taxon>
    </lineage>
</organism>
<dbReference type="RefSeq" id="WP_248939331.1">
    <property type="nucleotide sequence ID" value="NZ_JAKIKS010000016.1"/>
</dbReference>
<dbReference type="PIRSF" id="PIRSF000332">
    <property type="entry name" value="FMO"/>
    <property type="match status" value="1"/>
</dbReference>
<dbReference type="PANTHER" id="PTHR42877:SF4">
    <property type="entry name" value="FAD_NAD(P)-BINDING DOMAIN-CONTAINING PROTEIN-RELATED"/>
    <property type="match status" value="1"/>
</dbReference>
<dbReference type="PANTHER" id="PTHR42877">
    <property type="entry name" value="L-ORNITHINE N(5)-MONOOXYGENASE-RELATED"/>
    <property type="match status" value="1"/>
</dbReference>
<accession>A0ABT0L8M7</accession>
<keyword evidence="4" id="KW-0812">Transmembrane</keyword>
<proteinExistence type="predicted"/>
<dbReference type="EMBL" id="JAKIKS010000016">
    <property type="protein sequence ID" value="MCL1124052.1"/>
    <property type="molecule type" value="Genomic_DNA"/>
</dbReference>
<dbReference type="Proteomes" id="UP001203423">
    <property type="component" value="Unassembled WGS sequence"/>
</dbReference>
<keyword evidence="6" id="KW-1185">Reference proteome</keyword>
<name>A0ABT0L8M7_9GAMM</name>
<keyword evidence="4" id="KW-1133">Transmembrane helix</keyword>
<dbReference type="InterPro" id="IPR036188">
    <property type="entry name" value="FAD/NAD-bd_sf"/>
</dbReference>
<comment type="caution">
    <text evidence="5">The sequence shown here is derived from an EMBL/GenBank/DDBJ whole genome shotgun (WGS) entry which is preliminary data.</text>
</comment>
<feature type="transmembrane region" description="Helical" evidence="4">
    <location>
        <begin position="6"/>
        <end position="24"/>
    </location>
</feature>
<evidence type="ECO:0000313" key="6">
    <source>
        <dbReference type="Proteomes" id="UP001203423"/>
    </source>
</evidence>
<evidence type="ECO:0000256" key="4">
    <source>
        <dbReference type="SAM" id="Phobius"/>
    </source>
</evidence>
<dbReference type="Gene3D" id="3.50.50.60">
    <property type="entry name" value="FAD/NAD(P)-binding domain"/>
    <property type="match status" value="2"/>
</dbReference>
<keyword evidence="1" id="KW-0285">Flavoprotein</keyword>
<keyword evidence="2" id="KW-0274">FAD</keyword>
<dbReference type="InterPro" id="IPR051209">
    <property type="entry name" value="FAD-bind_Monooxygenase_sf"/>
</dbReference>
<evidence type="ECO:0000313" key="5">
    <source>
        <dbReference type="EMBL" id="MCL1124052.1"/>
    </source>
</evidence>
<gene>
    <name evidence="5" type="ORF">L2764_06065</name>
</gene>
<dbReference type="InterPro" id="IPR020946">
    <property type="entry name" value="Flavin_mOase-like"/>
</dbReference>